<feature type="coiled-coil region" evidence="1">
    <location>
        <begin position="736"/>
        <end position="763"/>
    </location>
</feature>
<evidence type="ECO:0000256" key="1">
    <source>
        <dbReference type="SAM" id="Coils"/>
    </source>
</evidence>
<name>A0A1V4AX43_9BACT</name>
<accession>A0A1V4AX43</accession>
<dbReference type="EMBL" id="AYTS01000021">
    <property type="protein sequence ID" value="OOP57641.1"/>
    <property type="molecule type" value="Genomic_DNA"/>
</dbReference>
<evidence type="ECO:0000313" key="4">
    <source>
        <dbReference type="Proteomes" id="UP000189681"/>
    </source>
</evidence>
<keyword evidence="1" id="KW-0175">Coiled coil</keyword>
<sequence length="1124" mass="127349">MLTMQKYRFGYTFCVSSVKGRVEIKGTRTGVPGLIVRVYDVDGTKVRRPLASTSTDQVAFEIHYDDELLLKVRPDGSRPDLLVSVIAPEARTNGNMDPPIFETEVRHSAAREEYFLIHVELEELKKRNILLPHVLDGVAGDPKAAGTAAEMERDRQIKLNEQINAVRKKAVVEARKFEEEADKDLRDRVLQHLTGITPDMPQWKRFVKPGEDVRRIARKNQKDAIDTVINPVAKEGATTFLVLSAEELAALGDPPDAAKVEQLLRQRNPTPSLLREDPTALACLRRRNENPFDPQPVPTPTPTPTPAPTPITNVDDKVSELIQGISIPEDPNGNGGRPDQNTVEGNVKNLKLSKGPADVPAYYDFYNLQIAFDHVWEDARADGVLEEAKMMYRAISDGGGDPKLALTASGDPIRALSKEVELVRQAQERFAAPAAYPRLPPGGAPDKNMHKKNINAKDDLVPDPDLPGHLPTAIDLHTTPLAYPLVEGYPFTLFAENSINFGLLVTYSQRWEPTDYQVGRLVSTQALAPKETISVTMRRVVKTSFNRKQMQANQQIRKEETSDSLRDEAEIVARAEAKTNFALTTGGGYALGPWSASLTTSFSKDKGVSSEETKKSFREAVIKAAQEIRDETKWEQESGETTETENIEKHEISNPNDELALTYIFYELQRRYRVSERLRSVIPVMLVGQHVPGPNEINDDWIRRHDWIIKRFLPDDSFRPALDYLVTREQGDKIVLADLKAHMESLRQNVNDLKQQVLTARHESFGRYAAIENIARMKADVENGDLFFSGFYHSYDELPKESKDALKILDEAAREGYERAVREERDLRARLEREITALQVATDAYIKAQADYTNQRSQIDRLIQHLKSDILRYMQGIWSYEHPDQLFLRHHTIQAPRLESVQRSCTLEELNEWPIGVVPQPGKKCYRVTFTVVVDNDLDSADKNATLAELVDLDHPLGYKGNYIIFPLKKSNALTDYMLTPYLDAELGLRDPDGTGNWTLQEFSDYVQCLRQSLGERFGEVEAELRRQYQELLADPLRDGEEIIVPTKCLYMQMLVDPGKALEEFKEQHRKWDVEKVKAEVLSAQLDNLRRAKLVLEDHLEDPNIESVKNVYYRGNTPPHDGDE</sequence>
<organism evidence="3 4">
    <name type="scientific">Candidatus Brocadia carolinensis</name>
    <dbReference type="NCBI Taxonomy" id="1004156"/>
    <lineage>
        <taxon>Bacteria</taxon>
        <taxon>Pseudomonadati</taxon>
        <taxon>Planctomycetota</taxon>
        <taxon>Candidatus Brocadiia</taxon>
        <taxon>Candidatus Brocadiales</taxon>
        <taxon>Candidatus Brocadiaceae</taxon>
        <taxon>Candidatus Brocadia</taxon>
    </lineage>
</organism>
<feature type="compositionally biased region" description="Pro residues" evidence="2">
    <location>
        <begin position="293"/>
        <end position="309"/>
    </location>
</feature>
<reference evidence="3 4" key="1">
    <citation type="journal article" date="2017" name="Water Res.">
        <title>Discovery and metagenomic analysis of an anammox bacterial enrichment related to Candidatus "Brocadia caroliniensis" in a full-scale glycerol-fed nitritation-denitritation separate centrate treatment process.</title>
        <authorList>
            <person name="Park H."/>
            <person name="Brotto A.C."/>
            <person name="van Loosdrecht M.C."/>
            <person name="Chandran K."/>
        </authorList>
    </citation>
    <scope>NUCLEOTIDE SEQUENCE [LARGE SCALE GENOMIC DNA]</scope>
    <source>
        <strain evidence="3">26THWARD</strain>
    </source>
</reference>
<feature type="region of interest" description="Disordered" evidence="2">
    <location>
        <begin position="631"/>
        <end position="652"/>
    </location>
</feature>
<feature type="region of interest" description="Disordered" evidence="2">
    <location>
        <begin position="288"/>
        <end position="311"/>
    </location>
</feature>
<dbReference type="AlphaFoldDB" id="A0A1V4AX43"/>
<evidence type="ECO:0000256" key="2">
    <source>
        <dbReference type="SAM" id="MobiDB-lite"/>
    </source>
</evidence>
<evidence type="ECO:0000313" key="3">
    <source>
        <dbReference type="EMBL" id="OOP57641.1"/>
    </source>
</evidence>
<feature type="region of interest" description="Disordered" evidence="2">
    <location>
        <begin position="325"/>
        <end position="344"/>
    </location>
</feature>
<feature type="coiled-coil region" evidence="1">
    <location>
        <begin position="814"/>
        <end position="841"/>
    </location>
</feature>
<comment type="caution">
    <text evidence="3">The sequence shown here is derived from an EMBL/GenBank/DDBJ whole genome shotgun (WGS) entry which is preliminary data.</text>
</comment>
<gene>
    <name evidence="3" type="ORF">AYP45_02245</name>
</gene>
<dbReference type="STRING" id="1004156.AYP45_02245"/>
<protein>
    <submittedName>
        <fullName evidence="3">Uncharacterized protein</fullName>
    </submittedName>
</protein>
<proteinExistence type="predicted"/>
<dbReference type="Proteomes" id="UP000189681">
    <property type="component" value="Unassembled WGS sequence"/>
</dbReference>